<dbReference type="GO" id="GO:0005524">
    <property type="term" value="F:ATP binding"/>
    <property type="evidence" value="ECO:0007669"/>
    <property type="project" value="UniProtKB-KW"/>
</dbReference>
<dbReference type="GO" id="GO:0004222">
    <property type="term" value="F:metalloendopeptidase activity"/>
    <property type="evidence" value="ECO:0007669"/>
    <property type="project" value="InterPro"/>
</dbReference>
<dbReference type="AlphaFoldDB" id="A0A0D7BLA1"/>
<dbReference type="Proteomes" id="UP000054007">
    <property type="component" value="Unassembled WGS sequence"/>
</dbReference>
<dbReference type="CDD" id="cd19501">
    <property type="entry name" value="RecA-like_FtsH"/>
    <property type="match status" value="1"/>
</dbReference>
<dbReference type="Pfam" id="PF01434">
    <property type="entry name" value="Peptidase_M41"/>
    <property type="match status" value="1"/>
</dbReference>
<dbReference type="FunFam" id="1.20.58.760:FF:000001">
    <property type="entry name" value="ATP-dependent zinc metalloprotease FtsH"/>
    <property type="match status" value="1"/>
</dbReference>
<dbReference type="SUPFAM" id="SSF52540">
    <property type="entry name" value="P-loop containing nucleoside triphosphate hydrolases"/>
    <property type="match status" value="1"/>
</dbReference>
<feature type="transmembrane region" description="Helical" evidence="14">
    <location>
        <begin position="224"/>
        <end position="242"/>
    </location>
</feature>
<dbReference type="FunFam" id="3.40.50.300:FF:000175">
    <property type="entry name" value="ATP-dependent zinc metalloprotease FTSH 4"/>
    <property type="match status" value="1"/>
</dbReference>
<evidence type="ECO:0000256" key="7">
    <source>
        <dbReference type="ARBA" id="ARBA00022741"/>
    </source>
</evidence>
<evidence type="ECO:0000256" key="6">
    <source>
        <dbReference type="ARBA" id="ARBA00022723"/>
    </source>
</evidence>
<evidence type="ECO:0000256" key="4">
    <source>
        <dbReference type="ARBA" id="ARBA00010550"/>
    </source>
</evidence>
<name>A0A0D7BLA1_9AGAR</name>
<evidence type="ECO:0000256" key="11">
    <source>
        <dbReference type="ARBA" id="ARBA00023049"/>
    </source>
</evidence>
<dbReference type="SUPFAM" id="SSF140990">
    <property type="entry name" value="FtsH protease domain-like"/>
    <property type="match status" value="1"/>
</dbReference>
<protein>
    <submittedName>
        <fullName evidence="16">ATP-dependent peptidase</fullName>
    </submittedName>
</protein>
<comment type="similarity">
    <text evidence="4">In the N-terminal section; belongs to the AAA ATPase family.</text>
</comment>
<keyword evidence="17" id="KW-1185">Reference proteome</keyword>
<comment type="similarity">
    <text evidence="3">In the C-terminal section; belongs to the peptidase M41 family.</text>
</comment>
<dbReference type="GO" id="GO:0006515">
    <property type="term" value="P:protein quality control for misfolded or incompletely synthesized proteins"/>
    <property type="evidence" value="ECO:0007669"/>
    <property type="project" value="TreeGrafter"/>
</dbReference>
<dbReference type="InterPro" id="IPR003593">
    <property type="entry name" value="AAA+_ATPase"/>
</dbReference>
<comment type="subcellular location">
    <subcellularLocation>
        <location evidence="2">Membrane</location>
    </subcellularLocation>
</comment>
<comment type="cofactor">
    <cofactor evidence="1">
        <name>Zn(2+)</name>
        <dbReference type="ChEBI" id="CHEBI:29105"/>
    </cofactor>
</comment>
<evidence type="ECO:0000256" key="14">
    <source>
        <dbReference type="SAM" id="Phobius"/>
    </source>
</evidence>
<dbReference type="OrthoDB" id="1413014at2759"/>
<keyword evidence="11" id="KW-0482">Metalloprotease</keyword>
<dbReference type="PROSITE" id="PS00674">
    <property type="entry name" value="AAA"/>
    <property type="match status" value="1"/>
</dbReference>
<evidence type="ECO:0000256" key="3">
    <source>
        <dbReference type="ARBA" id="ARBA00010044"/>
    </source>
</evidence>
<dbReference type="PANTHER" id="PTHR23076:SF97">
    <property type="entry name" value="ATP-DEPENDENT ZINC METALLOPROTEASE YME1L1"/>
    <property type="match status" value="1"/>
</dbReference>
<dbReference type="SMART" id="SM00382">
    <property type="entry name" value="AAA"/>
    <property type="match status" value="1"/>
</dbReference>
<evidence type="ECO:0000256" key="2">
    <source>
        <dbReference type="ARBA" id="ARBA00004370"/>
    </source>
</evidence>
<dbReference type="InterPro" id="IPR037219">
    <property type="entry name" value="Peptidase_M41-like"/>
</dbReference>
<keyword evidence="6" id="KW-0479">Metal-binding</keyword>
<dbReference type="FunFam" id="1.10.8.60:FF:000001">
    <property type="entry name" value="ATP-dependent zinc metalloprotease FtsH"/>
    <property type="match status" value="1"/>
</dbReference>
<dbReference type="GO" id="GO:0005743">
    <property type="term" value="C:mitochondrial inner membrane"/>
    <property type="evidence" value="ECO:0007669"/>
    <property type="project" value="TreeGrafter"/>
</dbReference>
<evidence type="ECO:0000256" key="5">
    <source>
        <dbReference type="ARBA" id="ARBA00022670"/>
    </source>
</evidence>
<accession>A0A0D7BLA1</accession>
<keyword evidence="9" id="KW-0862">Zinc</keyword>
<dbReference type="EMBL" id="KN880461">
    <property type="protein sequence ID" value="KIY70919.1"/>
    <property type="molecule type" value="Genomic_DNA"/>
</dbReference>
<evidence type="ECO:0000256" key="1">
    <source>
        <dbReference type="ARBA" id="ARBA00001947"/>
    </source>
</evidence>
<dbReference type="GO" id="GO:0046872">
    <property type="term" value="F:metal ion binding"/>
    <property type="evidence" value="ECO:0007669"/>
    <property type="project" value="UniProtKB-KW"/>
</dbReference>
<keyword evidence="12 14" id="KW-0472">Membrane</keyword>
<keyword evidence="10" id="KW-0067">ATP-binding</keyword>
<evidence type="ECO:0000256" key="9">
    <source>
        <dbReference type="ARBA" id="ARBA00022833"/>
    </source>
</evidence>
<feature type="domain" description="AAA+ ATPase" evidence="15">
    <location>
        <begin position="300"/>
        <end position="436"/>
    </location>
</feature>
<dbReference type="Pfam" id="PF00004">
    <property type="entry name" value="AAA"/>
    <property type="match status" value="1"/>
</dbReference>
<dbReference type="InterPro" id="IPR003960">
    <property type="entry name" value="ATPase_AAA_CS"/>
</dbReference>
<evidence type="ECO:0000313" key="17">
    <source>
        <dbReference type="Proteomes" id="UP000054007"/>
    </source>
</evidence>
<dbReference type="Gene3D" id="3.40.50.300">
    <property type="entry name" value="P-loop containing nucleotide triphosphate hydrolases"/>
    <property type="match status" value="1"/>
</dbReference>
<evidence type="ECO:0000256" key="8">
    <source>
        <dbReference type="ARBA" id="ARBA00022801"/>
    </source>
</evidence>
<evidence type="ECO:0000256" key="10">
    <source>
        <dbReference type="ARBA" id="ARBA00022840"/>
    </source>
</evidence>
<dbReference type="Pfam" id="PF17862">
    <property type="entry name" value="AAA_lid_3"/>
    <property type="match status" value="1"/>
</dbReference>
<dbReference type="InterPro" id="IPR005936">
    <property type="entry name" value="FtsH"/>
</dbReference>
<feature type="compositionally biased region" description="Low complexity" evidence="13">
    <location>
        <begin position="146"/>
        <end position="159"/>
    </location>
</feature>
<dbReference type="STRING" id="1314674.A0A0D7BLA1"/>
<gene>
    <name evidence="16" type="ORF">CYLTODRAFT_419316</name>
</gene>
<evidence type="ECO:0000259" key="15">
    <source>
        <dbReference type="SMART" id="SM00382"/>
    </source>
</evidence>
<dbReference type="GO" id="GO:0016887">
    <property type="term" value="F:ATP hydrolysis activity"/>
    <property type="evidence" value="ECO:0007669"/>
    <property type="project" value="InterPro"/>
</dbReference>
<proteinExistence type="inferred from homology"/>
<dbReference type="InterPro" id="IPR000642">
    <property type="entry name" value="Peptidase_M41"/>
</dbReference>
<dbReference type="InterPro" id="IPR003959">
    <property type="entry name" value="ATPase_AAA_core"/>
</dbReference>
<evidence type="ECO:0000256" key="12">
    <source>
        <dbReference type="ARBA" id="ARBA00023136"/>
    </source>
</evidence>
<sequence>MVQVAQRRAVPLGLPNTIPGRRSFSLSSLFPAWLRPTPAPSPMVVAHITKLEAEANVHPHDVAKQLALFNALLDTGFKASYELVIHRWERMCEFDPQSPLLRSDDAFQAYVAALVRSGQEANVREAARRRDTLLAGTPLLEGTPSTADQATPTEAAAQPQTPPPTSQTTGRSDAIASKVLAGQAAAASAASTANPFAAASPDGPIKVTLVENKGGWAPRLARHVFTLAAVTFMFLVFFSVLIENTGFAKNGPRAQEFEPSEDTTVKFSDVHGVDEAKEELKDIVEFLKDPESFSTLGGKLPKGVLLTGPPGTGKTMLARAVAGEAGVPFFFASGSEFEEMFVGVGAKRVRELFAAARKKDPAIIFIDELDAVGGKRNARDQQYMKQTLNQLLVEMDGFAQSAGVIVIAATNFPESLDPALVRPGRFDRHVTVPLPDLLGRAQILKHHMKNISVAPDVDTKVLARGTTGFSGADLQNMVNQAAIQASKQKAKQVDLNHLEWAKDRIIMGAERRSAFISDKVKLSTAYHEGGHALASLYTEGAHPLHKVTCMPRGHSLGHTAMLPNEDAMLSRSFKELNASLDVSMGGRVAEELIYGVENVTSGASSDIQNATSVANGMVKRWGFSKLGPIFHDDRQTSSGRRLAAVEDEVSNLIKESEERARKLLIEKMPELHLLAKALVEHETLNADEVRKVIKGEPIRTIDEALEKATSDTPALEQKQKSSAL</sequence>
<feature type="region of interest" description="Disordered" evidence="13">
    <location>
        <begin position="133"/>
        <end position="172"/>
    </location>
</feature>
<dbReference type="InterPro" id="IPR027417">
    <property type="entry name" value="P-loop_NTPase"/>
</dbReference>
<reference evidence="16 17" key="1">
    <citation type="journal article" date="2015" name="Fungal Genet. Biol.">
        <title>Evolution of novel wood decay mechanisms in Agaricales revealed by the genome sequences of Fistulina hepatica and Cylindrobasidium torrendii.</title>
        <authorList>
            <person name="Floudas D."/>
            <person name="Held B.W."/>
            <person name="Riley R."/>
            <person name="Nagy L.G."/>
            <person name="Koehler G."/>
            <person name="Ransdell A.S."/>
            <person name="Younus H."/>
            <person name="Chow J."/>
            <person name="Chiniquy J."/>
            <person name="Lipzen A."/>
            <person name="Tritt A."/>
            <person name="Sun H."/>
            <person name="Haridas S."/>
            <person name="LaButti K."/>
            <person name="Ohm R.A."/>
            <person name="Kues U."/>
            <person name="Blanchette R.A."/>
            <person name="Grigoriev I.V."/>
            <person name="Minto R.E."/>
            <person name="Hibbett D.S."/>
        </authorList>
    </citation>
    <scope>NUCLEOTIDE SEQUENCE [LARGE SCALE GENOMIC DNA]</scope>
    <source>
        <strain evidence="16 17">FP15055 ss-10</strain>
    </source>
</reference>
<keyword evidence="5" id="KW-0645">Protease</keyword>
<dbReference type="HAMAP" id="MF_01458">
    <property type="entry name" value="FtsH"/>
    <property type="match status" value="1"/>
</dbReference>
<dbReference type="GO" id="GO:0007005">
    <property type="term" value="P:mitochondrion organization"/>
    <property type="evidence" value="ECO:0007669"/>
    <property type="project" value="TreeGrafter"/>
</dbReference>
<keyword evidence="14" id="KW-0812">Transmembrane</keyword>
<evidence type="ECO:0000313" key="16">
    <source>
        <dbReference type="EMBL" id="KIY70919.1"/>
    </source>
</evidence>
<dbReference type="GO" id="GO:0004176">
    <property type="term" value="F:ATP-dependent peptidase activity"/>
    <property type="evidence" value="ECO:0007669"/>
    <property type="project" value="InterPro"/>
</dbReference>
<keyword evidence="14" id="KW-1133">Transmembrane helix</keyword>
<evidence type="ECO:0000256" key="13">
    <source>
        <dbReference type="SAM" id="MobiDB-lite"/>
    </source>
</evidence>
<keyword evidence="7" id="KW-0547">Nucleotide-binding</keyword>
<dbReference type="Gene3D" id="1.10.8.60">
    <property type="match status" value="1"/>
</dbReference>
<dbReference type="PANTHER" id="PTHR23076">
    <property type="entry name" value="METALLOPROTEASE M41 FTSH"/>
    <property type="match status" value="1"/>
</dbReference>
<dbReference type="Gene3D" id="1.20.58.760">
    <property type="entry name" value="Peptidase M41"/>
    <property type="match status" value="1"/>
</dbReference>
<keyword evidence="8" id="KW-0378">Hydrolase</keyword>
<dbReference type="InterPro" id="IPR041569">
    <property type="entry name" value="AAA_lid_3"/>
</dbReference>
<organism evidence="16 17">
    <name type="scientific">Cylindrobasidium torrendii FP15055 ss-10</name>
    <dbReference type="NCBI Taxonomy" id="1314674"/>
    <lineage>
        <taxon>Eukaryota</taxon>
        <taxon>Fungi</taxon>
        <taxon>Dikarya</taxon>
        <taxon>Basidiomycota</taxon>
        <taxon>Agaricomycotina</taxon>
        <taxon>Agaricomycetes</taxon>
        <taxon>Agaricomycetidae</taxon>
        <taxon>Agaricales</taxon>
        <taxon>Marasmiineae</taxon>
        <taxon>Physalacriaceae</taxon>
        <taxon>Cylindrobasidium</taxon>
    </lineage>
</organism>